<dbReference type="Proteomes" id="UP001054945">
    <property type="component" value="Unassembled WGS sequence"/>
</dbReference>
<gene>
    <name evidence="1" type="ORF">CEXT_686711</name>
</gene>
<dbReference type="AlphaFoldDB" id="A0AAV4QV04"/>
<protein>
    <submittedName>
        <fullName evidence="1">Uncharacterized protein</fullName>
    </submittedName>
</protein>
<name>A0AAV4QV04_CAEEX</name>
<dbReference type="EMBL" id="BPLR01006888">
    <property type="protein sequence ID" value="GIY13072.1"/>
    <property type="molecule type" value="Genomic_DNA"/>
</dbReference>
<organism evidence="1 2">
    <name type="scientific">Caerostris extrusa</name>
    <name type="common">Bark spider</name>
    <name type="synonym">Caerostris bankana</name>
    <dbReference type="NCBI Taxonomy" id="172846"/>
    <lineage>
        <taxon>Eukaryota</taxon>
        <taxon>Metazoa</taxon>
        <taxon>Ecdysozoa</taxon>
        <taxon>Arthropoda</taxon>
        <taxon>Chelicerata</taxon>
        <taxon>Arachnida</taxon>
        <taxon>Araneae</taxon>
        <taxon>Araneomorphae</taxon>
        <taxon>Entelegynae</taxon>
        <taxon>Araneoidea</taxon>
        <taxon>Araneidae</taxon>
        <taxon>Caerostris</taxon>
    </lineage>
</organism>
<comment type="caution">
    <text evidence="1">The sequence shown here is derived from an EMBL/GenBank/DDBJ whole genome shotgun (WGS) entry which is preliminary data.</text>
</comment>
<evidence type="ECO:0000313" key="1">
    <source>
        <dbReference type="EMBL" id="GIY13072.1"/>
    </source>
</evidence>
<reference evidence="1 2" key="1">
    <citation type="submission" date="2021-06" db="EMBL/GenBank/DDBJ databases">
        <title>Caerostris extrusa draft genome.</title>
        <authorList>
            <person name="Kono N."/>
            <person name="Arakawa K."/>
        </authorList>
    </citation>
    <scope>NUCLEOTIDE SEQUENCE [LARGE SCALE GENOMIC DNA]</scope>
</reference>
<keyword evidence="2" id="KW-1185">Reference proteome</keyword>
<sequence>MQTMQSTFYDLTSDKKKILLNPNFIHNRTLAKSNFRYESPANNALAKTEIHGGYKLSHTEAPIRANRRFNLISSKDHERAELQEIRGHF</sequence>
<evidence type="ECO:0000313" key="2">
    <source>
        <dbReference type="Proteomes" id="UP001054945"/>
    </source>
</evidence>
<proteinExistence type="predicted"/>
<accession>A0AAV4QV04</accession>